<evidence type="ECO:0000313" key="4">
    <source>
        <dbReference type="Proteomes" id="UP000004358"/>
    </source>
</evidence>
<dbReference type="EMBL" id="AANZ01000041">
    <property type="protein sequence ID" value="EAQ77163.1"/>
    <property type="molecule type" value="Genomic_DNA"/>
</dbReference>
<dbReference type="InterPro" id="IPR007525">
    <property type="entry name" value="FrhB_FdhB_C"/>
</dbReference>
<dbReference type="RefSeq" id="WP_002650939.1">
    <property type="nucleotide sequence ID" value="NZ_CH672376.1"/>
</dbReference>
<dbReference type="AlphaFoldDB" id="A4A260"/>
<dbReference type="STRING" id="314230.DSM3645_15205"/>
<dbReference type="Pfam" id="PF04422">
    <property type="entry name" value="FrhB_FdhB_N"/>
    <property type="match status" value="1"/>
</dbReference>
<name>A4A260_9BACT</name>
<reference evidence="3 4" key="1">
    <citation type="submission" date="2006-02" db="EMBL/GenBank/DDBJ databases">
        <authorList>
            <person name="Amann R."/>
            <person name="Ferriera S."/>
            <person name="Johnson J."/>
            <person name="Kravitz S."/>
            <person name="Halpern A."/>
            <person name="Remington K."/>
            <person name="Beeson K."/>
            <person name="Tran B."/>
            <person name="Rogers Y.-H."/>
            <person name="Friedman R."/>
            <person name="Venter J.C."/>
        </authorList>
    </citation>
    <scope>NUCLEOTIDE SEQUENCE [LARGE SCALE GENOMIC DNA]</scope>
    <source>
        <strain evidence="3 4">DSM 3645</strain>
    </source>
</reference>
<gene>
    <name evidence="3" type="ORF">DSM3645_15205</name>
</gene>
<evidence type="ECO:0000259" key="1">
    <source>
        <dbReference type="Pfam" id="PF04422"/>
    </source>
</evidence>
<dbReference type="Proteomes" id="UP000004358">
    <property type="component" value="Unassembled WGS sequence"/>
</dbReference>
<dbReference type="OrthoDB" id="9813230at2"/>
<feature type="domain" description="Coenzyme F420 hydrogenase/dehydrogenase beta subunit N-terminal" evidence="1">
    <location>
        <begin position="5"/>
        <end position="76"/>
    </location>
</feature>
<comment type="caution">
    <text evidence="3">The sequence shown here is derived from an EMBL/GenBank/DDBJ whole genome shotgun (WGS) entry which is preliminary data.</text>
</comment>
<feature type="domain" description="Coenzyme F420 hydrogenase/dehydrogenase beta subunit C-terminal" evidence="2">
    <location>
        <begin position="88"/>
        <end position="188"/>
    </location>
</feature>
<dbReference type="Pfam" id="PF04432">
    <property type="entry name" value="FrhB_FdhB_C"/>
    <property type="match status" value="1"/>
</dbReference>
<organism evidence="3 4">
    <name type="scientific">Blastopirellula marina DSM 3645</name>
    <dbReference type="NCBI Taxonomy" id="314230"/>
    <lineage>
        <taxon>Bacteria</taxon>
        <taxon>Pseudomonadati</taxon>
        <taxon>Planctomycetota</taxon>
        <taxon>Planctomycetia</taxon>
        <taxon>Pirellulales</taxon>
        <taxon>Pirellulaceae</taxon>
        <taxon>Blastopirellula</taxon>
    </lineage>
</organism>
<dbReference type="eggNOG" id="COG1035">
    <property type="taxonomic scope" value="Bacteria"/>
</dbReference>
<dbReference type="HOGENOM" id="CLU_1088464_0_0_0"/>
<evidence type="ECO:0000313" key="3">
    <source>
        <dbReference type="EMBL" id="EAQ77163.1"/>
    </source>
</evidence>
<dbReference type="InterPro" id="IPR007516">
    <property type="entry name" value="Co_F420_Hydgase/DH_bsu_N"/>
</dbReference>
<protein>
    <submittedName>
        <fullName evidence="3">Iron-sulfur cluster-binding protein/coenzyme F420-reducing hydrogenase, beta subunit, putative</fullName>
    </submittedName>
</protein>
<accession>A4A260</accession>
<proteinExistence type="predicted"/>
<sequence>MSHYFLAYSKNQDIRQLSTSGGFVKEVLAHALRSGLVDKIIYPHMPSGLEPIVEITSDTEKLFSPCANSIYQDIPLTRFVRDRIQQNERYAITTLPCQSKAFLLGSQFPLVIELQCGRVPSPAWTYGILTRQNLTPQDVKRFIYRTGEWPGQGRIETLDGRILPFNFRRAWDEEVHHKPPRCCGCTLYNKSPQLVVGDPWRLLPMFSGESGMTLLRVNDPSLIPWLTEANIKMTAISHQKYQQSVKSLMRRKKRE</sequence>
<evidence type="ECO:0000259" key="2">
    <source>
        <dbReference type="Pfam" id="PF04432"/>
    </source>
</evidence>